<feature type="domain" description="4Fe-4S ferredoxin-type" evidence="4">
    <location>
        <begin position="43"/>
        <end position="72"/>
    </location>
</feature>
<sequence length="432" mass="48872">MNSAQFKNVSDIVRCRLCLGCGACIWSCKERKISLYNFLDEGIRPLVKSEDCGSCRDCLKVCPVFECDYVKIFESDEVDFDVNFQKKWGPIVGLWEGYAVDHEIRFRGASGGVLTALSLYCLEQENMYGVLHTGPDPDNPVYNRTRMSRRREELIHACGSRYSAASVCNGFSILERASGPCVVIGRPVEIVALQNATLISSELKDKLGLTMSFFCAESPSMRGTIALLSKFGLDDNGIAELRYRGHGWPGEFMAFKKGQSEPLVRMSYQESWGFLQAYRPWSVQLWPDGTGELADISCGDPWYRKPDGKNPGLSLVIARTLRGKEIIERAIKAGYLELEPAQPWKLEKSQWGLFQKKCSIWGRRLALRLMGLPVSKFKNLPLFSCWLQLSQKEKAKSILSTIRRIIQRRLYRPLDLSDLECHPVPSPIIKDV</sequence>
<dbReference type="AlphaFoldDB" id="A0A7V3JAF5"/>
<dbReference type="InterPro" id="IPR007525">
    <property type="entry name" value="FrhB_FdhB_C"/>
</dbReference>
<accession>A0A7V3JAF5</accession>
<dbReference type="InterPro" id="IPR017896">
    <property type="entry name" value="4Fe4S_Fe-S-bd"/>
</dbReference>
<dbReference type="GO" id="GO:0090415">
    <property type="term" value="F:7-hydroxymethyl chlorophyll a reductase activity"/>
    <property type="evidence" value="ECO:0007669"/>
    <property type="project" value="TreeGrafter"/>
</dbReference>
<keyword evidence="2" id="KW-0408">Iron</keyword>
<dbReference type="PANTHER" id="PTHR31332">
    <property type="entry name" value="7-HYDROXYMETHYL CHLOROPHYLL A REDUCTASE, CHLOROPLASTIC"/>
    <property type="match status" value="1"/>
</dbReference>
<dbReference type="Pfam" id="PF12838">
    <property type="entry name" value="Fer4_7"/>
    <property type="match status" value="1"/>
</dbReference>
<dbReference type="Gene3D" id="3.30.70.20">
    <property type="match status" value="1"/>
</dbReference>
<comment type="caution">
    <text evidence="5">The sequence shown here is derived from an EMBL/GenBank/DDBJ whole genome shotgun (WGS) entry which is preliminary data.</text>
</comment>
<gene>
    <name evidence="5" type="ORF">ENV41_04100</name>
</gene>
<keyword evidence="1" id="KW-0479">Metal-binding</keyword>
<evidence type="ECO:0000256" key="2">
    <source>
        <dbReference type="ARBA" id="ARBA00023004"/>
    </source>
</evidence>
<keyword evidence="3" id="KW-0411">Iron-sulfur</keyword>
<dbReference type="InterPro" id="IPR007516">
    <property type="entry name" value="Co_F420_Hydgase/DH_bsu_N"/>
</dbReference>
<dbReference type="Pfam" id="PF04422">
    <property type="entry name" value="FrhB_FdhB_N"/>
    <property type="match status" value="1"/>
</dbReference>
<proteinExistence type="predicted"/>
<dbReference type="PROSITE" id="PS00198">
    <property type="entry name" value="4FE4S_FER_1"/>
    <property type="match status" value="1"/>
</dbReference>
<dbReference type="GO" id="GO:0046872">
    <property type="term" value="F:metal ion binding"/>
    <property type="evidence" value="ECO:0007669"/>
    <property type="project" value="UniProtKB-KW"/>
</dbReference>
<dbReference type="PROSITE" id="PS51379">
    <property type="entry name" value="4FE4S_FER_2"/>
    <property type="match status" value="2"/>
</dbReference>
<protein>
    <submittedName>
        <fullName evidence="5">Coenzyme F420 hydrogenase</fullName>
    </submittedName>
</protein>
<evidence type="ECO:0000256" key="3">
    <source>
        <dbReference type="ARBA" id="ARBA00023014"/>
    </source>
</evidence>
<dbReference type="Pfam" id="PF04432">
    <property type="entry name" value="FrhB_FdhB_C"/>
    <property type="match status" value="1"/>
</dbReference>
<dbReference type="EMBL" id="DTGG01000123">
    <property type="protein sequence ID" value="HFZ09295.1"/>
    <property type="molecule type" value="Genomic_DNA"/>
</dbReference>
<dbReference type="GO" id="GO:0033354">
    <property type="term" value="P:chlorophyll cycle"/>
    <property type="evidence" value="ECO:0007669"/>
    <property type="project" value="TreeGrafter"/>
</dbReference>
<evidence type="ECO:0000313" key="5">
    <source>
        <dbReference type="EMBL" id="HFZ09295.1"/>
    </source>
</evidence>
<feature type="domain" description="4Fe-4S ferredoxin-type" evidence="4">
    <location>
        <begin position="9"/>
        <end position="38"/>
    </location>
</feature>
<dbReference type="GO" id="GO:0051536">
    <property type="term" value="F:iron-sulfur cluster binding"/>
    <property type="evidence" value="ECO:0007669"/>
    <property type="project" value="UniProtKB-KW"/>
</dbReference>
<evidence type="ECO:0000259" key="4">
    <source>
        <dbReference type="PROSITE" id="PS51379"/>
    </source>
</evidence>
<dbReference type="PANTHER" id="PTHR31332:SF0">
    <property type="entry name" value="7-HYDROXYMETHYL CHLOROPHYLL A REDUCTASE, CHLOROPLASTIC"/>
    <property type="match status" value="1"/>
</dbReference>
<name>A0A7V3JAF5_UNCC3</name>
<dbReference type="InterPro" id="IPR017900">
    <property type="entry name" value="4Fe4S_Fe_S_CS"/>
</dbReference>
<organism evidence="5">
    <name type="scientific">candidate division CPR3 bacterium</name>
    <dbReference type="NCBI Taxonomy" id="2268181"/>
    <lineage>
        <taxon>Bacteria</taxon>
        <taxon>Bacteria division CPR3</taxon>
    </lineage>
</organism>
<dbReference type="InterPro" id="IPR045220">
    <property type="entry name" value="FRHB/FDHB/HCAR-like"/>
</dbReference>
<evidence type="ECO:0000256" key="1">
    <source>
        <dbReference type="ARBA" id="ARBA00022723"/>
    </source>
</evidence>
<dbReference type="SUPFAM" id="SSF54862">
    <property type="entry name" value="4Fe-4S ferredoxins"/>
    <property type="match status" value="1"/>
</dbReference>
<reference evidence="5" key="1">
    <citation type="journal article" date="2020" name="mSystems">
        <title>Genome- and Community-Level Interaction Insights into Carbon Utilization and Element Cycling Functions of Hydrothermarchaeota in Hydrothermal Sediment.</title>
        <authorList>
            <person name="Zhou Z."/>
            <person name="Liu Y."/>
            <person name="Xu W."/>
            <person name="Pan J."/>
            <person name="Luo Z.H."/>
            <person name="Li M."/>
        </authorList>
    </citation>
    <scope>NUCLEOTIDE SEQUENCE [LARGE SCALE GENOMIC DNA]</scope>
    <source>
        <strain evidence="5">SpSt-757</strain>
    </source>
</reference>